<dbReference type="InterPro" id="IPR050222">
    <property type="entry name" value="MATE_MdtK"/>
</dbReference>
<dbReference type="GO" id="GO:0005886">
    <property type="term" value="C:plasma membrane"/>
    <property type="evidence" value="ECO:0007669"/>
    <property type="project" value="UniProtKB-SubCell"/>
</dbReference>
<feature type="transmembrane region" description="Helical" evidence="13">
    <location>
        <begin position="144"/>
        <end position="166"/>
    </location>
</feature>
<organism evidence="14 15">
    <name type="scientific">Candidatus Scybalocola faecigallinarum</name>
    <dbReference type="NCBI Taxonomy" id="2840941"/>
    <lineage>
        <taxon>Bacteria</taxon>
        <taxon>Bacillati</taxon>
        <taxon>Bacillota</taxon>
        <taxon>Clostridia</taxon>
        <taxon>Lachnospirales</taxon>
        <taxon>Lachnospiraceae</taxon>
        <taxon>Lachnospiraceae incertae sedis</taxon>
        <taxon>Candidatus Scybalocola (ex Gilroy et al. 2021)</taxon>
    </lineage>
</organism>
<evidence type="ECO:0000256" key="3">
    <source>
        <dbReference type="ARBA" id="ARBA00010199"/>
    </source>
</evidence>
<dbReference type="EMBL" id="DVIT01000025">
    <property type="protein sequence ID" value="HIS47172.1"/>
    <property type="molecule type" value="Genomic_DNA"/>
</dbReference>
<dbReference type="AlphaFoldDB" id="A0A9D1JQH4"/>
<dbReference type="CDD" id="cd13137">
    <property type="entry name" value="MATE_NorM_like"/>
    <property type="match status" value="1"/>
</dbReference>
<evidence type="ECO:0000256" key="12">
    <source>
        <dbReference type="ARBA" id="ARBA00031636"/>
    </source>
</evidence>
<feature type="transmembrane region" description="Helical" evidence="13">
    <location>
        <begin position="364"/>
        <end position="386"/>
    </location>
</feature>
<keyword evidence="6" id="KW-0050">Antiport</keyword>
<dbReference type="NCBIfam" id="TIGR00797">
    <property type="entry name" value="matE"/>
    <property type="match status" value="1"/>
</dbReference>
<dbReference type="Pfam" id="PF01554">
    <property type="entry name" value="MatE"/>
    <property type="match status" value="2"/>
</dbReference>
<comment type="similarity">
    <text evidence="3">Belongs to the multi antimicrobial extrusion (MATE) (TC 2.A.66.1) family.</text>
</comment>
<evidence type="ECO:0000256" key="10">
    <source>
        <dbReference type="ARBA" id="ARBA00023065"/>
    </source>
</evidence>
<feature type="transmembrane region" description="Helical" evidence="13">
    <location>
        <begin position="178"/>
        <end position="199"/>
    </location>
</feature>
<protein>
    <recommendedName>
        <fullName evidence="4">Probable multidrug resistance protein NorM</fullName>
    </recommendedName>
    <alternativeName>
        <fullName evidence="12">Multidrug-efflux transporter</fullName>
    </alternativeName>
</protein>
<name>A0A9D1JQH4_9FIRM</name>
<evidence type="ECO:0000256" key="11">
    <source>
        <dbReference type="ARBA" id="ARBA00023136"/>
    </source>
</evidence>
<keyword evidence="5" id="KW-0813">Transport</keyword>
<keyword evidence="10" id="KW-0406">Ion transport</keyword>
<keyword evidence="9 13" id="KW-1133">Transmembrane helix</keyword>
<dbReference type="InterPro" id="IPR048279">
    <property type="entry name" value="MdtK-like"/>
</dbReference>
<accession>A0A9D1JQH4</accession>
<evidence type="ECO:0000256" key="1">
    <source>
        <dbReference type="ARBA" id="ARBA00003408"/>
    </source>
</evidence>
<dbReference type="Proteomes" id="UP000823927">
    <property type="component" value="Unassembled WGS sequence"/>
</dbReference>
<feature type="transmembrane region" description="Helical" evidence="13">
    <location>
        <begin position="102"/>
        <end position="124"/>
    </location>
</feature>
<keyword evidence="11 13" id="KW-0472">Membrane</keyword>
<evidence type="ECO:0000256" key="8">
    <source>
        <dbReference type="ARBA" id="ARBA00022692"/>
    </source>
</evidence>
<keyword evidence="8 13" id="KW-0812">Transmembrane</keyword>
<feature type="transmembrane region" description="Helical" evidence="13">
    <location>
        <begin position="290"/>
        <end position="311"/>
    </location>
</feature>
<dbReference type="GO" id="GO:0042910">
    <property type="term" value="F:xenobiotic transmembrane transporter activity"/>
    <property type="evidence" value="ECO:0007669"/>
    <property type="project" value="InterPro"/>
</dbReference>
<feature type="transmembrane region" description="Helical" evidence="13">
    <location>
        <begin position="332"/>
        <end position="358"/>
    </location>
</feature>
<reference evidence="14" key="2">
    <citation type="journal article" date="2021" name="PeerJ">
        <title>Extensive microbial diversity within the chicken gut microbiome revealed by metagenomics and culture.</title>
        <authorList>
            <person name="Gilroy R."/>
            <person name="Ravi A."/>
            <person name="Getino M."/>
            <person name="Pursley I."/>
            <person name="Horton D.L."/>
            <person name="Alikhan N.F."/>
            <person name="Baker D."/>
            <person name="Gharbi K."/>
            <person name="Hall N."/>
            <person name="Watson M."/>
            <person name="Adriaenssens E.M."/>
            <person name="Foster-Nyarko E."/>
            <person name="Jarju S."/>
            <person name="Secka A."/>
            <person name="Antonio M."/>
            <person name="Oren A."/>
            <person name="Chaudhuri R.R."/>
            <person name="La Ragione R."/>
            <person name="Hildebrand F."/>
            <person name="Pallen M.J."/>
        </authorList>
    </citation>
    <scope>NUCLEOTIDE SEQUENCE</scope>
    <source>
        <strain evidence="14">CHK178-757</strain>
    </source>
</reference>
<feature type="transmembrane region" description="Helical" evidence="13">
    <location>
        <begin position="426"/>
        <end position="446"/>
    </location>
</feature>
<dbReference type="PIRSF" id="PIRSF006603">
    <property type="entry name" value="DinF"/>
    <property type="match status" value="1"/>
</dbReference>
<comment type="subcellular location">
    <subcellularLocation>
        <location evidence="2">Cell membrane</location>
        <topology evidence="2">Multi-pass membrane protein</topology>
    </subcellularLocation>
</comment>
<evidence type="ECO:0000256" key="7">
    <source>
        <dbReference type="ARBA" id="ARBA00022475"/>
    </source>
</evidence>
<evidence type="ECO:0000313" key="15">
    <source>
        <dbReference type="Proteomes" id="UP000823927"/>
    </source>
</evidence>
<dbReference type="GO" id="GO:0006811">
    <property type="term" value="P:monoatomic ion transport"/>
    <property type="evidence" value="ECO:0007669"/>
    <property type="project" value="UniProtKB-KW"/>
</dbReference>
<dbReference type="PANTHER" id="PTHR43298">
    <property type="entry name" value="MULTIDRUG RESISTANCE PROTEIN NORM-RELATED"/>
    <property type="match status" value="1"/>
</dbReference>
<evidence type="ECO:0000256" key="6">
    <source>
        <dbReference type="ARBA" id="ARBA00022449"/>
    </source>
</evidence>
<evidence type="ECO:0000256" key="4">
    <source>
        <dbReference type="ARBA" id="ARBA00020268"/>
    </source>
</evidence>
<feature type="transmembrane region" description="Helical" evidence="13">
    <location>
        <begin position="37"/>
        <end position="58"/>
    </location>
</feature>
<evidence type="ECO:0000313" key="14">
    <source>
        <dbReference type="EMBL" id="HIS47172.1"/>
    </source>
</evidence>
<comment type="function">
    <text evidence="1">Multidrug efflux pump.</text>
</comment>
<dbReference type="InterPro" id="IPR002528">
    <property type="entry name" value="MATE_fam"/>
</dbReference>
<keyword evidence="7" id="KW-1003">Cell membrane</keyword>
<dbReference type="GO" id="GO:0015297">
    <property type="term" value="F:antiporter activity"/>
    <property type="evidence" value="ECO:0007669"/>
    <property type="project" value="UniProtKB-KW"/>
</dbReference>
<dbReference type="PANTHER" id="PTHR43298:SF2">
    <property type="entry name" value="FMN_FAD EXPORTER YEEO-RELATED"/>
    <property type="match status" value="1"/>
</dbReference>
<feature type="transmembrane region" description="Helical" evidence="13">
    <location>
        <begin position="70"/>
        <end position="90"/>
    </location>
</feature>
<evidence type="ECO:0000256" key="13">
    <source>
        <dbReference type="SAM" id="Phobius"/>
    </source>
</evidence>
<evidence type="ECO:0000256" key="9">
    <source>
        <dbReference type="ARBA" id="ARBA00022989"/>
    </source>
</evidence>
<evidence type="ECO:0000256" key="5">
    <source>
        <dbReference type="ARBA" id="ARBA00022448"/>
    </source>
</evidence>
<feature type="transmembrane region" description="Helical" evidence="13">
    <location>
        <begin position="398"/>
        <end position="420"/>
    </location>
</feature>
<reference evidence="14" key="1">
    <citation type="submission" date="2020-10" db="EMBL/GenBank/DDBJ databases">
        <authorList>
            <person name="Gilroy R."/>
        </authorList>
    </citation>
    <scope>NUCLEOTIDE SEQUENCE</scope>
    <source>
        <strain evidence="14">CHK178-757</strain>
    </source>
</reference>
<evidence type="ECO:0000256" key="2">
    <source>
        <dbReference type="ARBA" id="ARBA00004651"/>
    </source>
</evidence>
<sequence length="459" mass="49542">MTLSKKITPNKGNAGKKEMFTNADLKKLIIPLFLEQLLLALVGIADVFVVGFVSEAAVSGVSLVNSFNTIFINLFTALASGGAVVISQYIGRKEKDHAGEAASQLLTASVLFSVAAAVVILAANEPLMRFMFGRVEDSVMDACVTYLRISAYSYPALAIYNAGAALYRSFGNTKTTMYISIIANLINVAGNCLGVFVFHAGVAGVAWPSLISRTFSAVVITVLCFSKKNPVTYIKQWIFRLNGSLQKRILRIAVPNGVESGIFQLVKVALSSVVALFGTYQIAANGVAQSIWSVAALVCVAMGPAFITVIGQCMGAGDTEAAEYYFKKLMKISFIFAVLWNGLVFVAVPILMQFYALADETKHLVILLVLIHNVANAVVFPFADPLGKGLRAAGDVKFTTIVSLVTTIGVRLIFSVLFGITFNLGVIGIAFAMCLDWTVRGIIFLWRFKQGKWKTFQVI</sequence>
<feature type="transmembrane region" description="Helical" evidence="13">
    <location>
        <begin position="205"/>
        <end position="225"/>
    </location>
</feature>
<feature type="transmembrane region" description="Helical" evidence="13">
    <location>
        <begin position="265"/>
        <end position="284"/>
    </location>
</feature>
<proteinExistence type="inferred from homology"/>
<gene>
    <name evidence="14" type="ORF">IAB46_06375</name>
</gene>
<comment type="caution">
    <text evidence="14">The sequence shown here is derived from an EMBL/GenBank/DDBJ whole genome shotgun (WGS) entry which is preliminary data.</text>
</comment>